<feature type="chain" id="PRO_5036873997" description="Porin" evidence="2">
    <location>
        <begin position="32"/>
        <end position="468"/>
    </location>
</feature>
<keyword evidence="1" id="KW-0175">Coiled coil</keyword>
<organism evidence="3 4">
    <name type="scientific">Croceicoccus pelagius</name>
    <dbReference type="NCBI Taxonomy" id="1703341"/>
    <lineage>
        <taxon>Bacteria</taxon>
        <taxon>Pseudomonadati</taxon>
        <taxon>Pseudomonadota</taxon>
        <taxon>Alphaproteobacteria</taxon>
        <taxon>Sphingomonadales</taxon>
        <taxon>Erythrobacteraceae</taxon>
        <taxon>Croceicoccus</taxon>
    </lineage>
</organism>
<evidence type="ECO:0000313" key="3">
    <source>
        <dbReference type="EMBL" id="GGD45382.1"/>
    </source>
</evidence>
<reference evidence="3 4" key="1">
    <citation type="journal article" date="2014" name="Int. J. Syst. Evol. Microbiol.">
        <title>Complete genome sequence of Corynebacterium casei LMG S-19264T (=DSM 44701T), isolated from a smear-ripened cheese.</title>
        <authorList>
            <consortium name="US DOE Joint Genome Institute (JGI-PGF)"/>
            <person name="Walter F."/>
            <person name="Albersmeier A."/>
            <person name="Kalinowski J."/>
            <person name="Ruckert C."/>
        </authorList>
    </citation>
    <scope>NUCLEOTIDE SEQUENCE [LARGE SCALE GENOMIC DNA]</scope>
    <source>
        <strain evidence="3 4">CGMCC 1.15358</strain>
    </source>
</reference>
<proteinExistence type="predicted"/>
<dbReference type="Proteomes" id="UP000598997">
    <property type="component" value="Unassembled WGS sequence"/>
</dbReference>
<accession>A0A917DK95</accession>
<evidence type="ECO:0000313" key="4">
    <source>
        <dbReference type="Proteomes" id="UP000598997"/>
    </source>
</evidence>
<dbReference type="SUPFAM" id="SSF56935">
    <property type="entry name" value="Porins"/>
    <property type="match status" value="1"/>
</dbReference>
<evidence type="ECO:0000256" key="1">
    <source>
        <dbReference type="SAM" id="Coils"/>
    </source>
</evidence>
<dbReference type="RefSeq" id="WP_066761145.1">
    <property type="nucleotide sequence ID" value="NZ_BMIO01000005.1"/>
</dbReference>
<dbReference type="InterPro" id="IPR045748">
    <property type="entry name" value="DcaP"/>
</dbReference>
<sequence>MYKNTSGKVLRRSIAAGLLAATAMAPAAAHAQSSVEDRLDKLEAMIMALEARMDAQQSAPADPQTQAAVTEMRAAVAETRAVAAKQGELETRVAAVETSDKSGFHIGDTKVTLGGYVKMDAITARTSAGQLGGDTFLRDFLVPSTVPVGTGAGSGWDTDFSARQTRFAIKTATPVGGKTLGTTMEMDFMVTSGGDERITNSYTPRLRHAFVTYDGWTIGQTWGTFFNVGALPDTLDFIGTTPGTVFVRQPLVRYTTKSGLSIAVEQPETTVTTATGGRVTPGDDALPDVVLRFDKKAGKSAFSIAAIGRQLKVANDDFGLGSDSTLGYGVSVSGTIGVGAKDDFRFMVNAGEGLGRYIGLNIVNDAAIDPVTGDLDAIASYSGFAAYRHVWSDKLRSTIAGSYFKADNPVALTSASPTDTVWNALANVIYTPVPKLDLGVEYMYVERENEAGLDGNLQKVQVSAKYSF</sequence>
<keyword evidence="2" id="KW-0732">Signal</keyword>
<protein>
    <recommendedName>
        <fullName evidence="5">Porin</fullName>
    </recommendedName>
</protein>
<feature type="coiled-coil region" evidence="1">
    <location>
        <begin position="32"/>
        <end position="59"/>
    </location>
</feature>
<evidence type="ECO:0000256" key="2">
    <source>
        <dbReference type="SAM" id="SignalP"/>
    </source>
</evidence>
<name>A0A917DK95_9SPHN</name>
<dbReference type="OrthoDB" id="9763822at2"/>
<evidence type="ECO:0008006" key="5">
    <source>
        <dbReference type="Google" id="ProtNLM"/>
    </source>
</evidence>
<dbReference type="Pfam" id="PF19577">
    <property type="entry name" value="DcaP"/>
    <property type="match status" value="1"/>
</dbReference>
<dbReference type="EMBL" id="BMIO01000005">
    <property type="protein sequence ID" value="GGD45382.1"/>
    <property type="molecule type" value="Genomic_DNA"/>
</dbReference>
<gene>
    <name evidence="3" type="ORF">GCM10010989_19410</name>
</gene>
<keyword evidence="4" id="KW-1185">Reference proteome</keyword>
<dbReference type="AlphaFoldDB" id="A0A917DK95"/>
<feature type="signal peptide" evidence="2">
    <location>
        <begin position="1"/>
        <end position="31"/>
    </location>
</feature>
<comment type="caution">
    <text evidence="3">The sequence shown here is derived from an EMBL/GenBank/DDBJ whole genome shotgun (WGS) entry which is preliminary data.</text>
</comment>